<evidence type="ECO:0000256" key="6">
    <source>
        <dbReference type="ARBA" id="ARBA00023157"/>
    </source>
</evidence>
<dbReference type="RefSeq" id="XP_030621000.1">
    <property type="nucleotide sequence ID" value="XM_030765140.1"/>
</dbReference>
<feature type="transmembrane region" description="Helical" evidence="8">
    <location>
        <begin position="720"/>
        <end position="743"/>
    </location>
</feature>
<evidence type="ECO:0000313" key="12">
    <source>
        <dbReference type="Proteomes" id="UP000504632"/>
    </source>
</evidence>
<dbReference type="SMART" id="SM00303">
    <property type="entry name" value="GPS"/>
    <property type="match status" value="1"/>
</dbReference>
<dbReference type="Pfam" id="PF01390">
    <property type="entry name" value="SEA"/>
    <property type="match status" value="1"/>
</dbReference>
<evidence type="ECO:0000256" key="7">
    <source>
        <dbReference type="ARBA" id="ARBA00023180"/>
    </source>
</evidence>
<protein>
    <submittedName>
        <fullName evidence="13">Adhesion G-protein coupled receptor F1-like</fullName>
    </submittedName>
</protein>
<dbReference type="PROSITE" id="PS50221">
    <property type="entry name" value="GAIN_B"/>
    <property type="match status" value="1"/>
</dbReference>
<evidence type="ECO:0000256" key="1">
    <source>
        <dbReference type="ARBA" id="ARBA00004141"/>
    </source>
</evidence>
<keyword evidence="7" id="KW-0325">Glycoprotein</keyword>
<feature type="transmembrane region" description="Helical" evidence="8">
    <location>
        <begin position="600"/>
        <end position="624"/>
    </location>
</feature>
<dbReference type="InterPro" id="IPR000082">
    <property type="entry name" value="SEA_dom"/>
</dbReference>
<feature type="transmembrane region" description="Helical" evidence="8">
    <location>
        <begin position="564"/>
        <end position="588"/>
    </location>
</feature>
<evidence type="ECO:0000256" key="5">
    <source>
        <dbReference type="ARBA" id="ARBA00023136"/>
    </source>
</evidence>
<dbReference type="OrthoDB" id="10040049at2759"/>
<feature type="domain" description="G-protein coupled receptors family 2 profile 2" evidence="11">
    <location>
        <begin position="486"/>
        <end position="744"/>
    </location>
</feature>
<dbReference type="Pfam" id="PF00002">
    <property type="entry name" value="7tm_2"/>
    <property type="match status" value="1"/>
</dbReference>
<dbReference type="GO" id="GO:0007189">
    <property type="term" value="P:adenylate cyclase-activating G protein-coupled receptor signaling pathway"/>
    <property type="evidence" value="ECO:0007669"/>
    <property type="project" value="TreeGrafter"/>
</dbReference>
<keyword evidence="3 8" id="KW-0812">Transmembrane</keyword>
<proteinExistence type="inferred from homology"/>
<keyword evidence="5 8" id="KW-0472">Membrane</keyword>
<evidence type="ECO:0000256" key="2">
    <source>
        <dbReference type="ARBA" id="ARBA00007343"/>
    </source>
</evidence>
<dbReference type="PROSITE" id="PS50024">
    <property type="entry name" value="SEA"/>
    <property type="match status" value="1"/>
</dbReference>
<dbReference type="GO" id="GO:0004930">
    <property type="term" value="F:G protein-coupled receptor activity"/>
    <property type="evidence" value="ECO:0007669"/>
    <property type="project" value="InterPro"/>
</dbReference>
<organism evidence="12 13">
    <name type="scientific">Chanos chanos</name>
    <name type="common">Milkfish</name>
    <name type="synonym">Mugil chanos</name>
    <dbReference type="NCBI Taxonomy" id="29144"/>
    <lineage>
        <taxon>Eukaryota</taxon>
        <taxon>Metazoa</taxon>
        <taxon>Chordata</taxon>
        <taxon>Craniata</taxon>
        <taxon>Vertebrata</taxon>
        <taxon>Euteleostomi</taxon>
        <taxon>Actinopterygii</taxon>
        <taxon>Neopterygii</taxon>
        <taxon>Teleostei</taxon>
        <taxon>Ostariophysi</taxon>
        <taxon>Gonorynchiformes</taxon>
        <taxon>Chanidae</taxon>
        <taxon>Chanos</taxon>
    </lineage>
</organism>
<name>A0A6J2UL39_CHACN</name>
<dbReference type="InterPro" id="IPR017981">
    <property type="entry name" value="GPCR_2-like_7TM"/>
</dbReference>
<dbReference type="InParanoid" id="A0A6J2UL39"/>
<reference evidence="13" key="1">
    <citation type="submission" date="2025-08" db="UniProtKB">
        <authorList>
            <consortium name="RefSeq"/>
        </authorList>
    </citation>
    <scope>IDENTIFICATION</scope>
</reference>
<sequence length="766" mass="84751">MALTIDATFDSSLLDKNSARFKELKRDIESAISWAYNNIPGFLSVTVTGFRAGGIIADLAIQTTENTQAFDNAINKATSQVANNLAELDYTMDVNSFGQTGRYECIFENSSGRQIQWDEITQIQPYPNIQTTSNRKYECIERNVELECCVNSRYEVTWEGLSSVPDFACQDSNFGVGNEGDIAVGSCKENEVGSITAECQSEKWVILKDTCVLRIFQELETESENLGVDTLPAFVEKVSNATTSNQNTVTTSTRTVTSTVKIVSAIANMSQSIQVSEDIIENVLETVEVISSDNAKEVWDGLNNNTESQRNSSSLLQALETIIDSTSPGSFTIKTANIEFAKTSFKNSFRKTVGINSTGEIFIPGTAFSDRNVSITTVAFSNLNNVLPPRDAQNSSVTIINGIVLLINVTETINDMSLSFHKLNTTLATPQCVFWDFDLFNGSGGWSSFGCELKMENHHYVTCECDHTTSTFSILMSPYSPKDPALSYITFTGVAVSMGSLVLCLIIEILFWKAVSRQVTSYIRHVSIVNIAVSLLIVDIWFIIGASIENPEENVSACSAAAFFIHFFYLAMFFWMLVSALLLFYRTVMVLSQMSKRTMLAIAFTLGYVVPLIISVTTVAATAGRQVYVSKEGSCWLNWDDSKALLAFVIPALTIVLINFLIMIVVLCKIVCHNRVGDSTQSDERNTMVVIARCVAILTPLFGITWGFGLGILIDPEATALHYLFAIFNSFQGFFILVFGTLLDQKIREVLEGRFCLRNKKIERKV</sequence>
<keyword evidence="6" id="KW-1015">Disulfide bond</keyword>
<dbReference type="Proteomes" id="UP000504632">
    <property type="component" value="Chromosome 1"/>
</dbReference>
<evidence type="ECO:0000256" key="4">
    <source>
        <dbReference type="ARBA" id="ARBA00022989"/>
    </source>
</evidence>
<evidence type="ECO:0000259" key="11">
    <source>
        <dbReference type="PROSITE" id="PS50261"/>
    </source>
</evidence>
<dbReference type="GeneID" id="115804626"/>
<dbReference type="PANTHER" id="PTHR45813:SF4">
    <property type="entry name" value="ADHESION G PROTEIN-COUPLED RECEPTOR F5"/>
    <property type="match status" value="1"/>
</dbReference>
<feature type="domain" description="GAIN-B" evidence="10">
    <location>
        <begin position="317"/>
        <end position="482"/>
    </location>
</feature>
<dbReference type="InterPro" id="IPR000832">
    <property type="entry name" value="GPCR_2_secretin-like"/>
</dbReference>
<feature type="domain" description="SEA" evidence="9">
    <location>
        <begin position="1"/>
        <end position="104"/>
    </location>
</feature>
<dbReference type="InterPro" id="IPR046338">
    <property type="entry name" value="GAIN_dom_sf"/>
</dbReference>
<dbReference type="CDD" id="cd15932">
    <property type="entry name" value="7tmB2_GPR116-like_Adhesion_VI"/>
    <property type="match status" value="1"/>
</dbReference>
<evidence type="ECO:0000256" key="3">
    <source>
        <dbReference type="ARBA" id="ARBA00022692"/>
    </source>
</evidence>
<dbReference type="SUPFAM" id="SSF82671">
    <property type="entry name" value="SEA domain"/>
    <property type="match status" value="1"/>
</dbReference>
<feature type="transmembrane region" description="Helical" evidence="8">
    <location>
        <begin position="689"/>
        <end position="714"/>
    </location>
</feature>
<dbReference type="InterPro" id="IPR036364">
    <property type="entry name" value="SEA_dom_sf"/>
</dbReference>
<dbReference type="Gene3D" id="3.30.70.960">
    <property type="entry name" value="SEA domain"/>
    <property type="match status" value="1"/>
</dbReference>
<evidence type="ECO:0000256" key="8">
    <source>
        <dbReference type="SAM" id="Phobius"/>
    </source>
</evidence>
<dbReference type="PROSITE" id="PS50261">
    <property type="entry name" value="G_PROTEIN_RECEP_F2_4"/>
    <property type="match status" value="1"/>
</dbReference>
<dbReference type="PRINTS" id="PR00249">
    <property type="entry name" value="GPCRSECRETIN"/>
</dbReference>
<dbReference type="SUPFAM" id="SSF81321">
    <property type="entry name" value="Family A G protein-coupled receptor-like"/>
    <property type="match status" value="1"/>
</dbReference>
<comment type="similarity">
    <text evidence="2">Belongs to the G-protein coupled receptor 2 family. Adhesion G-protein coupled receptor (ADGR) subfamily.</text>
</comment>
<keyword evidence="12" id="KW-1185">Reference proteome</keyword>
<dbReference type="GO" id="GO:0016020">
    <property type="term" value="C:membrane"/>
    <property type="evidence" value="ECO:0007669"/>
    <property type="project" value="UniProtKB-SubCell"/>
</dbReference>
<dbReference type="Gene3D" id="1.20.1070.10">
    <property type="entry name" value="Rhodopsin 7-helix transmembrane proteins"/>
    <property type="match status" value="1"/>
</dbReference>
<dbReference type="Gene3D" id="2.60.220.50">
    <property type="match status" value="1"/>
</dbReference>
<dbReference type="GO" id="GO:0007166">
    <property type="term" value="P:cell surface receptor signaling pathway"/>
    <property type="evidence" value="ECO:0007669"/>
    <property type="project" value="InterPro"/>
</dbReference>
<accession>A0A6J2UL39</accession>
<evidence type="ECO:0000313" key="13">
    <source>
        <dbReference type="RefSeq" id="XP_030621000.1"/>
    </source>
</evidence>
<feature type="transmembrane region" description="Helical" evidence="8">
    <location>
        <begin position="485"/>
        <end position="510"/>
    </location>
</feature>
<dbReference type="InterPro" id="IPR000203">
    <property type="entry name" value="GPS"/>
</dbReference>
<keyword evidence="4 8" id="KW-1133">Transmembrane helix</keyword>
<gene>
    <name evidence="13" type="primary">LOC115804626</name>
</gene>
<dbReference type="InterPro" id="IPR057244">
    <property type="entry name" value="GAIN_B"/>
</dbReference>
<evidence type="ECO:0000259" key="10">
    <source>
        <dbReference type="PROSITE" id="PS50221"/>
    </source>
</evidence>
<dbReference type="PANTHER" id="PTHR45813">
    <property type="entry name" value="IG-LIKE DOMAIN-CONTAINING PROTEIN"/>
    <property type="match status" value="1"/>
</dbReference>
<comment type="subcellular location">
    <subcellularLocation>
        <location evidence="1">Membrane</location>
        <topology evidence="1">Multi-pass membrane protein</topology>
    </subcellularLocation>
</comment>
<feature type="transmembrane region" description="Helical" evidence="8">
    <location>
        <begin position="522"/>
        <end position="544"/>
    </location>
</feature>
<feature type="transmembrane region" description="Helical" evidence="8">
    <location>
        <begin position="644"/>
        <end position="668"/>
    </location>
</feature>
<evidence type="ECO:0000259" key="9">
    <source>
        <dbReference type="PROSITE" id="PS50024"/>
    </source>
</evidence>
<dbReference type="Pfam" id="PF01825">
    <property type="entry name" value="GPS"/>
    <property type="match status" value="1"/>
</dbReference>
<dbReference type="InterPro" id="IPR051587">
    <property type="entry name" value="Adhesion_GPCR"/>
</dbReference>
<dbReference type="FunFam" id="1.20.1070.10:FF:000058">
    <property type="entry name" value="Adhesion G protein-coupled receptor F5"/>
    <property type="match status" value="1"/>
</dbReference>
<dbReference type="AlphaFoldDB" id="A0A6J2UL39"/>